<organism evidence="1">
    <name type="scientific">marine metagenome</name>
    <dbReference type="NCBI Taxonomy" id="408172"/>
    <lineage>
        <taxon>unclassified sequences</taxon>
        <taxon>metagenomes</taxon>
        <taxon>ecological metagenomes</taxon>
    </lineage>
</organism>
<gene>
    <name evidence="1" type="ORF">METZ01_LOCUS260605</name>
</gene>
<reference evidence="1" key="1">
    <citation type="submission" date="2018-05" db="EMBL/GenBank/DDBJ databases">
        <authorList>
            <person name="Lanie J.A."/>
            <person name="Ng W.-L."/>
            <person name="Kazmierczak K.M."/>
            <person name="Andrzejewski T.M."/>
            <person name="Davidsen T.M."/>
            <person name="Wayne K.J."/>
            <person name="Tettelin H."/>
            <person name="Glass J.I."/>
            <person name="Rusch D."/>
            <person name="Podicherti R."/>
            <person name="Tsui H.-C.T."/>
            <person name="Winkler M.E."/>
        </authorList>
    </citation>
    <scope>NUCLEOTIDE SEQUENCE</scope>
</reference>
<accession>A0A382JAD0</accession>
<evidence type="ECO:0000313" key="1">
    <source>
        <dbReference type="EMBL" id="SVC07751.1"/>
    </source>
</evidence>
<protein>
    <submittedName>
        <fullName evidence="1">Uncharacterized protein</fullName>
    </submittedName>
</protein>
<sequence length="39" mass="4353">VDITGNYLVRRFKDDSGNYLIIDNYGDFLVLDSQAAGDV</sequence>
<dbReference type="EMBL" id="UINC01072254">
    <property type="protein sequence ID" value="SVC07751.1"/>
    <property type="molecule type" value="Genomic_DNA"/>
</dbReference>
<dbReference type="AlphaFoldDB" id="A0A382JAD0"/>
<proteinExistence type="predicted"/>
<feature type="non-terminal residue" evidence="1">
    <location>
        <position position="1"/>
    </location>
</feature>
<name>A0A382JAD0_9ZZZZ</name>
<feature type="non-terminal residue" evidence="1">
    <location>
        <position position="39"/>
    </location>
</feature>